<evidence type="ECO:0000256" key="10">
    <source>
        <dbReference type="ARBA" id="ARBA00022958"/>
    </source>
</evidence>
<evidence type="ECO:0000256" key="12">
    <source>
        <dbReference type="HAMAP-Rule" id="MF_01987"/>
    </source>
</evidence>
<accession>A0ABT1EA28</accession>
<evidence type="ECO:0000256" key="3">
    <source>
        <dbReference type="ARBA" id="ARBA00016943"/>
    </source>
</evidence>
<evidence type="ECO:0000313" key="15">
    <source>
        <dbReference type="Proteomes" id="UP001523566"/>
    </source>
</evidence>
<feature type="binding site" evidence="12">
    <location>
        <begin position="254"/>
        <end position="255"/>
    </location>
    <ligand>
        <name>ATP</name>
        <dbReference type="ChEBI" id="CHEBI:30616"/>
    </ligand>
</feature>
<evidence type="ECO:0000256" key="6">
    <source>
        <dbReference type="ARBA" id="ARBA00022741"/>
    </source>
</evidence>
<feature type="domain" description="Carbohydrate kinase PfkB" evidence="13">
    <location>
        <begin position="4"/>
        <end position="297"/>
    </location>
</feature>
<dbReference type="HAMAP" id="MF_01987">
    <property type="entry name" value="Ribokinase"/>
    <property type="match status" value="1"/>
</dbReference>
<sequence length="314" mass="34172">MSKPKILVVGSMNMDAMIYGVPKIPDFGESVLCRYYAYVPGGKGSNQAMAAAFQGADVTMVGRVGDDDNGYALVNDLKKAGVDTQFIVFDPDEQTGFDPIMVDESGKYVSYVVMGANDKLDFNQVRSAIDAKDYDMVVMQLEMPLETVYKTYEYASEKGIRVFLDAGPAQSISLERLKNIFIISPNEAETKALTGIDADTEEKAIAAAKKLYDEVKPKHVILKMGCRGALLYNENTVKIVPCFKVNALDSTAAGDTFGAALAIQLCKGEGMETAIRFAHAAAGICVSRKGAQTSIPTEEEVIAFLKRYEKEEVK</sequence>
<organism evidence="14 15">
    <name type="scientific">Aequitasia blattaphilus</name>
    <dbReference type="NCBI Taxonomy" id="2949332"/>
    <lineage>
        <taxon>Bacteria</taxon>
        <taxon>Bacillati</taxon>
        <taxon>Bacillota</taxon>
        <taxon>Clostridia</taxon>
        <taxon>Lachnospirales</taxon>
        <taxon>Lachnospiraceae</taxon>
        <taxon>Aequitasia</taxon>
    </lineage>
</organism>
<comment type="cofactor">
    <cofactor evidence="12">
        <name>Mg(2+)</name>
        <dbReference type="ChEBI" id="CHEBI:18420"/>
    </cofactor>
    <text evidence="12">Requires a divalent cation, most likely magnesium in vivo, as an electrophilic catalyst to aid phosphoryl group transfer. It is the chelate of the metal and the nucleotide that is the actual substrate.</text>
</comment>
<keyword evidence="12" id="KW-0963">Cytoplasm</keyword>
<dbReference type="Gene3D" id="3.40.1190.20">
    <property type="match status" value="1"/>
</dbReference>
<evidence type="ECO:0000259" key="13">
    <source>
        <dbReference type="Pfam" id="PF00294"/>
    </source>
</evidence>
<dbReference type="InterPro" id="IPR029056">
    <property type="entry name" value="Ribokinase-like"/>
</dbReference>
<feature type="active site" description="Proton acceptor" evidence="12">
    <location>
        <position position="255"/>
    </location>
</feature>
<dbReference type="RefSeq" id="WP_262066482.1">
    <property type="nucleotide sequence ID" value="NZ_JAMXOD010000013.1"/>
</dbReference>
<comment type="caution">
    <text evidence="14">The sequence shown here is derived from an EMBL/GenBank/DDBJ whole genome shotgun (WGS) entry which is preliminary data.</text>
</comment>
<comment type="subunit">
    <text evidence="12">Homodimer.</text>
</comment>
<dbReference type="CDD" id="cd01174">
    <property type="entry name" value="ribokinase"/>
    <property type="match status" value="1"/>
</dbReference>
<feature type="binding site" evidence="12">
    <location>
        <begin position="13"/>
        <end position="15"/>
    </location>
    <ligand>
        <name>substrate</name>
    </ligand>
</feature>
<feature type="binding site" evidence="12">
    <location>
        <begin position="42"/>
        <end position="46"/>
    </location>
    <ligand>
        <name>substrate</name>
    </ligand>
</feature>
<dbReference type="PANTHER" id="PTHR10584:SF166">
    <property type="entry name" value="RIBOKINASE"/>
    <property type="match status" value="1"/>
</dbReference>
<evidence type="ECO:0000256" key="9">
    <source>
        <dbReference type="ARBA" id="ARBA00022842"/>
    </source>
</evidence>
<feature type="binding site" evidence="12">
    <location>
        <position position="279"/>
    </location>
    <ligand>
        <name>ATP</name>
        <dbReference type="ChEBI" id="CHEBI:30616"/>
    </ligand>
</feature>
<dbReference type="InterPro" id="IPR002139">
    <property type="entry name" value="Ribo/fructo_kinase"/>
</dbReference>
<comment type="function">
    <text evidence="12">Catalyzes the phosphorylation of ribose at O-5 in a reaction requiring ATP and magnesium. The resulting D-ribose-5-phosphate can then be used either for sythesis of nucleotides, histidine, and tryptophan, or as a component of the pentose phosphate pathway.</text>
</comment>
<comment type="catalytic activity">
    <reaction evidence="12">
        <text>D-ribose + ATP = D-ribose 5-phosphate + ADP + H(+)</text>
        <dbReference type="Rhea" id="RHEA:13697"/>
        <dbReference type="ChEBI" id="CHEBI:15378"/>
        <dbReference type="ChEBI" id="CHEBI:30616"/>
        <dbReference type="ChEBI" id="CHEBI:47013"/>
        <dbReference type="ChEBI" id="CHEBI:78346"/>
        <dbReference type="ChEBI" id="CHEBI:456216"/>
        <dbReference type="EC" id="2.7.1.15"/>
    </reaction>
</comment>
<feature type="binding site" evidence="12">
    <location>
        <position position="294"/>
    </location>
    <ligand>
        <name>K(+)</name>
        <dbReference type="ChEBI" id="CHEBI:29103"/>
    </ligand>
</feature>
<comment type="activity regulation">
    <text evidence="12">Activated by a monovalent cation that binds near, but not in, the active site. The most likely occupant of the site in vivo is potassium. Ion binding induces a conformational change that may alter substrate affinity.</text>
</comment>
<keyword evidence="15" id="KW-1185">Reference proteome</keyword>
<dbReference type="PRINTS" id="PR00990">
    <property type="entry name" value="RIBOKINASE"/>
</dbReference>
<feature type="binding site" evidence="12">
    <location>
        <position position="186"/>
    </location>
    <ligand>
        <name>ATP</name>
        <dbReference type="ChEBI" id="CHEBI:30616"/>
    </ligand>
</feature>
<evidence type="ECO:0000256" key="11">
    <source>
        <dbReference type="ARBA" id="ARBA00023277"/>
    </source>
</evidence>
<comment type="caution">
    <text evidence="12">Lacks conserved residue(s) required for the propagation of feature annotation.</text>
</comment>
<keyword evidence="9 12" id="KW-0460">Magnesium</keyword>
<feature type="binding site" evidence="12">
    <location>
        <position position="290"/>
    </location>
    <ligand>
        <name>K(+)</name>
        <dbReference type="ChEBI" id="CHEBI:29103"/>
    </ligand>
</feature>
<keyword evidence="6 12" id="KW-0547">Nucleotide-binding</keyword>
<feature type="binding site" evidence="12">
    <location>
        <begin position="223"/>
        <end position="228"/>
    </location>
    <ligand>
        <name>ATP</name>
        <dbReference type="ChEBI" id="CHEBI:30616"/>
    </ligand>
</feature>
<dbReference type="Pfam" id="PF00294">
    <property type="entry name" value="PfkB"/>
    <property type="match status" value="1"/>
</dbReference>
<keyword evidence="8 12" id="KW-0067">ATP-binding</keyword>
<feature type="binding site" evidence="12">
    <location>
        <position position="255"/>
    </location>
    <ligand>
        <name>substrate</name>
    </ligand>
</feature>
<evidence type="ECO:0000256" key="5">
    <source>
        <dbReference type="ARBA" id="ARBA00022723"/>
    </source>
</evidence>
<dbReference type="Proteomes" id="UP001523566">
    <property type="component" value="Unassembled WGS sequence"/>
</dbReference>
<evidence type="ECO:0000256" key="4">
    <source>
        <dbReference type="ARBA" id="ARBA00022679"/>
    </source>
</evidence>
<keyword evidence="5 12" id="KW-0479">Metal-binding</keyword>
<dbReference type="InterPro" id="IPR002173">
    <property type="entry name" value="Carboh/pur_kinase_PfkB_CS"/>
</dbReference>
<feature type="binding site" evidence="12">
    <location>
        <position position="251"/>
    </location>
    <ligand>
        <name>K(+)</name>
        <dbReference type="ChEBI" id="CHEBI:29103"/>
    </ligand>
</feature>
<evidence type="ECO:0000256" key="2">
    <source>
        <dbReference type="ARBA" id="ARBA00012035"/>
    </source>
</evidence>
<comment type="pathway">
    <text evidence="12">Carbohydrate metabolism; D-ribose degradation; D-ribose 5-phosphate from beta-D-ribopyranose: step 2/2.</text>
</comment>
<keyword evidence="10 12" id="KW-0630">Potassium</keyword>
<proteinExistence type="inferred from homology"/>
<comment type="subcellular location">
    <subcellularLocation>
        <location evidence="12">Cytoplasm</location>
    </subcellularLocation>
</comment>
<keyword evidence="11 12" id="KW-0119">Carbohydrate metabolism</keyword>
<evidence type="ECO:0000256" key="8">
    <source>
        <dbReference type="ARBA" id="ARBA00022840"/>
    </source>
</evidence>
<reference evidence="14 15" key="1">
    <citation type="journal article" date="2022" name="Genome Biol. Evol.">
        <title>Host diet, physiology and behaviors set the stage for Lachnospiraceae cladogenesis.</title>
        <authorList>
            <person name="Vera-Ponce De Leon A."/>
            <person name="Schneider M."/>
            <person name="Jahnes B.C."/>
            <person name="Sadowski V."/>
            <person name="Camuy-Velez L.A."/>
            <person name="Duan J."/>
            <person name="Sabree Z.L."/>
        </authorList>
    </citation>
    <scope>NUCLEOTIDE SEQUENCE [LARGE SCALE GENOMIC DNA]</scope>
    <source>
        <strain evidence="14 15">PAL113</strain>
    </source>
</reference>
<comment type="similarity">
    <text evidence="1">Belongs to the carbohydrate kinase pfkB family.</text>
</comment>
<dbReference type="SUPFAM" id="SSF53613">
    <property type="entry name" value="Ribokinase-like"/>
    <property type="match status" value="1"/>
</dbReference>
<dbReference type="EMBL" id="JAMZFW010000013">
    <property type="protein sequence ID" value="MCP1102695.1"/>
    <property type="molecule type" value="Genomic_DNA"/>
</dbReference>
<dbReference type="PANTHER" id="PTHR10584">
    <property type="entry name" value="SUGAR KINASE"/>
    <property type="match status" value="1"/>
</dbReference>
<gene>
    <name evidence="12" type="primary">rbsK</name>
    <name evidence="14" type="ORF">NK125_09730</name>
</gene>
<feature type="binding site" evidence="12">
    <location>
        <position position="249"/>
    </location>
    <ligand>
        <name>K(+)</name>
        <dbReference type="ChEBI" id="CHEBI:29103"/>
    </ligand>
</feature>
<name>A0ABT1EA28_9FIRM</name>
<evidence type="ECO:0000256" key="1">
    <source>
        <dbReference type="ARBA" id="ARBA00005380"/>
    </source>
</evidence>
<feature type="binding site" evidence="12">
    <location>
        <position position="142"/>
    </location>
    <ligand>
        <name>substrate</name>
    </ligand>
</feature>
<protein>
    <recommendedName>
        <fullName evidence="3 12">Ribokinase</fullName>
        <shortName evidence="12">RK</shortName>
        <ecNumber evidence="2 12">2.7.1.15</ecNumber>
    </recommendedName>
</protein>
<dbReference type="InterPro" id="IPR011611">
    <property type="entry name" value="PfkB_dom"/>
</dbReference>
<feature type="binding site" evidence="12">
    <location>
        <position position="288"/>
    </location>
    <ligand>
        <name>K(+)</name>
        <dbReference type="ChEBI" id="CHEBI:29103"/>
    </ligand>
</feature>
<dbReference type="EC" id="2.7.1.15" evidence="2 12"/>
<dbReference type="InterPro" id="IPR011877">
    <property type="entry name" value="Ribokinase"/>
</dbReference>
<keyword evidence="7 12" id="KW-0418">Kinase</keyword>
<comment type="similarity">
    <text evidence="12">Belongs to the carbohydrate kinase PfkB family. Ribokinase subfamily.</text>
</comment>
<dbReference type="PROSITE" id="PS00584">
    <property type="entry name" value="PFKB_KINASES_2"/>
    <property type="match status" value="1"/>
</dbReference>
<feature type="binding site" evidence="12">
    <location>
        <position position="285"/>
    </location>
    <ligand>
        <name>K(+)</name>
        <dbReference type="ChEBI" id="CHEBI:29103"/>
    </ligand>
</feature>
<evidence type="ECO:0000313" key="14">
    <source>
        <dbReference type="EMBL" id="MCP1102695.1"/>
    </source>
</evidence>
<keyword evidence="4 12" id="KW-0808">Transferase</keyword>
<evidence type="ECO:0000256" key="7">
    <source>
        <dbReference type="ARBA" id="ARBA00022777"/>
    </source>
</evidence>